<evidence type="ECO:0000313" key="2">
    <source>
        <dbReference type="Proteomes" id="UP001060085"/>
    </source>
</evidence>
<gene>
    <name evidence="1" type="ORF">M9H77_15693</name>
</gene>
<sequence length="1220" mass="135474">MNQLQFPPKFVLSIFIISSFPFLVHSQQRYSGLVAEDCNNFNESATVLGYQCNGQNRTCKSYLTFRAHPSFNTVSSISSLLGSDPLELSQLNSVSQDAVFEPNKTVLVPVTCSCSGPHYQANTTYVVRSLDIYKSIAQVSFQGLTTCQAIQDQNRNLSSDGLFVGTRINVPLRCACPTKNQSDDGVNYLLTYVIVEGQWVEMISTMFGIGTERTLEANGLTLDAATVFPATTLLVPLQNPPSISQVLSPPPPPPQQPPTTPIAPPPGGGSNKTWIYAVVGSLGGFFLAIGMGILLFCFCFRKKKEKTDSINISQSFESIEKPLNERKLDENSGNFASESIYSIAQSLKVYTFQELQIATENFSPNCLIKGSVYRGNINGDFAAIKKKSGDVREEINLLNKVNHMNLIRLSGVCFNNGDWYLVYEYAANGPLSDWIHSNRGGDKDFLNWTKRIQIGLDVATGLNYLHSYTSPPYVHKDLNSNNVLLDGDFRAKISNFRLARSADGQGGEFALTRHIIGTKGYMAPEYLENGLISPKLDVYAFGVLMLEILTGEEVSDILIPLFGNKEVKEENLSKFMDSSLQGNYPSDLAMSIIGLTHSCLKKDPSARPICFLKILTLFAAIVVARQSYSGNSVLTCNNTDETGPSSSFLYTCNGENHMCQTYLIIRSKPMYNSATTIENLTSSDVQNLGLINNVSSSEILSLDREIIVPVNCSCSGQYYQANTSYTIQSVYDTYFTIANNTFQGLSTCDALKRENPYGIFDLKPGLNLKVPLRCACPTKDQIKNGTKFLLTYLITWGDTIRDLSKRFNVSIKSVADANGFTEDDPTIYPFTTVLIPLPRQPLSSQTRLFPPEIVVPPPFVEVSSTSTKKKSWKGIYTGVVIGSSLGVISGCLLLMFFFHRRGRTDTGSETIKERKKIANLRNIIADVDQVMKIYEFEELEAATENFHRKMRLSDSVYRGILRGKLSAIKRMSNDVTKNVEILSKINHFNLITLYGACEKNGIYYLVYEFMENGSLKEWLQQQNGPETQSWNRRISIALDVANGLDYLHNFTSPGYVHKYINVGNILLNENLRAKITNYGEENPTSSSSLIRGMKGYMAPEYAATGNVSPKVDVYAFGVVLLQLITGKEAVFKQDEEEVLLSETVVSVTEDDLRGLIDPRLQVRHPLGFVIDQTELALRMVNLSVDCLAAEPARRPSMDIVASSLMKIQLDVYEPESFSIE</sequence>
<keyword evidence="2" id="KW-1185">Reference proteome</keyword>
<accession>A0ACC0AZU7</accession>
<name>A0ACC0AZU7_CATRO</name>
<organism evidence="1 2">
    <name type="scientific">Catharanthus roseus</name>
    <name type="common">Madagascar periwinkle</name>
    <name type="synonym">Vinca rosea</name>
    <dbReference type="NCBI Taxonomy" id="4058"/>
    <lineage>
        <taxon>Eukaryota</taxon>
        <taxon>Viridiplantae</taxon>
        <taxon>Streptophyta</taxon>
        <taxon>Embryophyta</taxon>
        <taxon>Tracheophyta</taxon>
        <taxon>Spermatophyta</taxon>
        <taxon>Magnoliopsida</taxon>
        <taxon>eudicotyledons</taxon>
        <taxon>Gunneridae</taxon>
        <taxon>Pentapetalae</taxon>
        <taxon>asterids</taxon>
        <taxon>lamiids</taxon>
        <taxon>Gentianales</taxon>
        <taxon>Apocynaceae</taxon>
        <taxon>Rauvolfioideae</taxon>
        <taxon>Vinceae</taxon>
        <taxon>Catharanthinae</taxon>
        <taxon>Catharanthus</taxon>
    </lineage>
</organism>
<protein>
    <submittedName>
        <fullName evidence="1">Uncharacterized protein</fullName>
    </submittedName>
</protein>
<dbReference type="EMBL" id="CM044704">
    <property type="protein sequence ID" value="KAI5665840.1"/>
    <property type="molecule type" value="Genomic_DNA"/>
</dbReference>
<evidence type="ECO:0000313" key="1">
    <source>
        <dbReference type="EMBL" id="KAI5665840.1"/>
    </source>
</evidence>
<comment type="caution">
    <text evidence="1">The sequence shown here is derived from an EMBL/GenBank/DDBJ whole genome shotgun (WGS) entry which is preliminary data.</text>
</comment>
<proteinExistence type="predicted"/>
<dbReference type="Proteomes" id="UP001060085">
    <property type="component" value="Linkage Group LG04"/>
</dbReference>
<reference evidence="2" key="1">
    <citation type="journal article" date="2023" name="Nat. Plants">
        <title>Single-cell RNA sequencing provides a high-resolution roadmap for understanding the multicellular compartmentation of specialized metabolism.</title>
        <authorList>
            <person name="Sun S."/>
            <person name="Shen X."/>
            <person name="Li Y."/>
            <person name="Li Y."/>
            <person name="Wang S."/>
            <person name="Li R."/>
            <person name="Zhang H."/>
            <person name="Shen G."/>
            <person name="Guo B."/>
            <person name="Wei J."/>
            <person name="Xu J."/>
            <person name="St-Pierre B."/>
            <person name="Chen S."/>
            <person name="Sun C."/>
        </authorList>
    </citation>
    <scope>NUCLEOTIDE SEQUENCE [LARGE SCALE GENOMIC DNA]</scope>
</reference>